<keyword evidence="3" id="KW-1185">Reference proteome</keyword>
<proteinExistence type="predicted"/>
<evidence type="ECO:0008006" key="4">
    <source>
        <dbReference type="Google" id="ProtNLM"/>
    </source>
</evidence>
<reference evidence="2" key="1">
    <citation type="journal article" date="2023" name="Mol. Phylogenet. Evol.">
        <title>Genome-scale phylogeny and comparative genomics of the fungal order Sordariales.</title>
        <authorList>
            <person name="Hensen N."/>
            <person name="Bonometti L."/>
            <person name="Westerberg I."/>
            <person name="Brannstrom I.O."/>
            <person name="Guillou S."/>
            <person name="Cros-Aarteil S."/>
            <person name="Calhoun S."/>
            <person name="Haridas S."/>
            <person name="Kuo A."/>
            <person name="Mondo S."/>
            <person name="Pangilinan J."/>
            <person name="Riley R."/>
            <person name="LaButti K."/>
            <person name="Andreopoulos B."/>
            <person name="Lipzen A."/>
            <person name="Chen C."/>
            <person name="Yan M."/>
            <person name="Daum C."/>
            <person name="Ng V."/>
            <person name="Clum A."/>
            <person name="Steindorff A."/>
            <person name="Ohm R.A."/>
            <person name="Martin F."/>
            <person name="Silar P."/>
            <person name="Natvig D.O."/>
            <person name="Lalanne C."/>
            <person name="Gautier V."/>
            <person name="Ament-Velasquez S.L."/>
            <person name="Kruys A."/>
            <person name="Hutchinson M.I."/>
            <person name="Powell A.J."/>
            <person name="Barry K."/>
            <person name="Miller A.N."/>
            <person name="Grigoriev I.V."/>
            <person name="Debuchy R."/>
            <person name="Gladieux P."/>
            <person name="Hiltunen Thoren M."/>
            <person name="Johannesson H."/>
        </authorList>
    </citation>
    <scope>NUCLEOTIDE SEQUENCE</scope>
    <source>
        <strain evidence="2">PSN309</strain>
    </source>
</reference>
<dbReference type="EMBL" id="MU864430">
    <property type="protein sequence ID" value="KAK4186151.1"/>
    <property type="molecule type" value="Genomic_DNA"/>
</dbReference>
<feature type="signal peptide" evidence="1">
    <location>
        <begin position="1"/>
        <end position="22"/>
    </location>
</feature>
<dbReference type="Proteomes" id="UP001302126">
    <property type="component" value="Unassembled WGS sequence"/>
</dbReference>
<evidence type="ECO:0000313" key="3">
    <source>
        <dbReference type="Proteomes" id="UP001302126"/>
    </source>
</evidence>
<evidence type="ECO:0000256" key="1">
    <source>
        <dbReference type="SAM" id="SignalP"/>
    </source>
</evidence>
<feature type="chain" id="PRO_5043045370" description="Ecp2 effector protein domain-containing protein" evidence="1">
    <location>
        <begin position="23"/>
        <end position="169"/>
    </location>
</feature>
<accession>A0AAN6WRJ9</accession>
<evidence type="ECO:0000313" key="2">
    <source>
        <dbReference type="EMBL" id="KAK4186151.1"/>
    </source>
</evidence>
<protein>
    <recommendedName>
        <fullName evidence="4">Ecp2 effector protein domain-containing protein</fullName>
    </recommendedName>
</protein>
<sequence length="169" mass="18408">MILKTPSMLCLLTLALATLTLAAPTKWYEKYNNVLSRRVLVPQSYYEVLKMRSQIPLNPRAVRDVTCLDRRSHIVYHDENVAELAICGGIAGGDKTKRCQGKPRETYGRSGTALFSLKAMDAKATINISKQKWEQCVRAAREACPTGSLSGICLGGATSGNVGFTLTGV</sequence>
<keyword evidence="1" id="KW-0732">Signal</keyword>
<organism evidence="2 3">
    <name type="scientific">Podospora australis</name>
    <dbReference type="NCBI Taxonomy" id="1536484"/>
    <lineage>
        <taxon>Eukaryota</taxon>
        <taxon>Fungi</taxon>
        <taxon>Dikarya</taxon>
        <taxon>Ascomycota</taxon>
        <taxon>Pezizomycotina</taxon>
        <taxon>Sordariomycetes</taxon>
        <taxon>Sordariomycetidae</taxon>
        <taxon>Sordariales</taxon>
        <taxon>Podosporaceae</taxon>
        <taxon>Podospora</taxon>
    </lineage>
</organism>
<gene>
    <name evidence="2" type="ORF">QBC35DRAFT_282810</name>
</gene>
<comment type="caution">
    <text evidence="2">The sequence shown here is derived from an EMBL/GenBank/DDBJ whole genome shotgun (WGS) entry which is preliminary data.</text>
</comment>
<dbReference type="AlphaFoldDB" id="A0AAN6WRJ9"/>
<reference evidence="2" key="2">
    <citation type="submission" date="2023-05" db="EMBL/GenBank/DDBJ databases">
        <authorList>
            <consortium name="Lawrence Berkeley National Laboratory"/>
            <person name="Steindorff A."/>
            <person name="Hensen N."/>
            <person name="Bonometti L."/>
            <person name="Westerberg I."/>
            <person name="Brannstrom I.O."/>
            <person name="Guillou S."/>
            <person name="Cros-Aarteil S."/>
            <person name="Calhoun S."/>
            <person name="Haridas S."/>
            <person name="Kuo A."/>
            <person name="Mondo S."/>
            <person name="Pangilinan J."/>
            <person name="Riley R."/>
            <person name="Labutti K."/>
            <person name="Andreopoulos B."/>
            <person name="Lipzen A."/>
            <person name="Chen C."/>
            <person name="Yanf M."/>
            <person name="Daum C."/>
            <person name="Ng V."/>
            <person name="Clum A."/>
            <person name="Ohm R."/>
            <person name="Martin F."/>
            <person name="Silar P."/>
            <person name="Natvig D."/>
            <person name="Lalanne C."/>
            <person name="Gautier V."/>
            <person name="Ament-Velasquez S.L."/>
            <person name="Kruys A."/>
            <person name="Hutchinson M.I."/>
            <person name="Powell A.J."/>
            <person name="Barry K."/>
            <person name="Miller A.N."/>
            <person name="Grigoriev I.V."/>
            <person name="Debuchy R."/>
            <person name="Gladieux P."/>
            <person name="Thoren M.H."/>
            <person name="Johannesson H."/>
        </authorList>
    </citation>
    <scope>NUCLEOTIDE SEQUENCE</scope>
    <source>
        <strain evidence="2">PSN309</strain>
    </source>
</reference>
<name>A0AAN6WRJ9_9PEZI</name>